<feature type="transmembrane region" description="Helical" evidence="12">
    <location>
        <begin position="538"/>
        <end position="559"/>
    </location>
</feature>
<dbReference type="PROSITE" id="PS50267">
    <property type="entry name" value="NA_NEUROTRAN_SYMP_3"/>
    <property type="match status" value="1"/>
</dbReference>
<accession>A0A7R8ZG48</accession>
<evidence type="ECO:0000256" key="7">
    <source>
        <dbReference type="ARBA" id="ARBA00023136"/>
    </source>
</evidence>
<protein>
    <recommendedName>
        <fullName evidence="10">Transporter</fullName>
    </recommendedName>
</protein>
<keyword evidence="4 10" id="KW-0812">Transmembrane</keyword>
<dbReference type="GO" id="GO:0005335">
    <property type="term" value="F:serotonin:sodium:chloride symporter activity"/>
    <property type="evidence" value="ECO:0007669"/>
    <property type="project" value="TreeGrafter"/>
</dbReference>
<feature type="binding site" evidence="8">
    <location>
        <position position="436"/>
    </location>
    <ligand>
        <name>Na(+)</name>
        <dbReference type="ChEBI" id="CHEBI:29101"/>
        <label>1</label>
    </ligand>
</feature>
<feature type="transmembrane region" description="Helical" evidence="12">
    <location>
        <begin position="117"/>
        <end position="138"/>
    </location>
</feature>
<dbReference type="GO" id="GO:0098793">
    <property type="term" value="C:presynapse"/>
    <property type="evidence" value="ECO:0007669"/>
    <property type="project" value="GOC"/>
</dbReference>
<feature type="transmembrane region" description="Helical" evidence="12">
    <location>
        <begin position="87"/>
        <end position="105"/>
    </location>
</feature>
<evidence type="ECO:0000256" key="12">
    <source>
        <dbReference type="SAM" id="Phobius"/>
    </source>
</evidence>
<dbReference type="PANTHER" id="PTHR11616">
    <property type="entry name" value="SODIUM/CHLORIDE DEPENDENT TRANSPORTER"/>
    <property type="match status" value="1"/>
</dbReference>
<feature type="transmembrane region" description="Helical" evidence="12">
    <location>
        <begin position="463"/>
        <end position="482"/>
    </location>
</feature>
<feature type="binding site" evidence="8">
    <location>
        <position position="336"/>
    </location>
    <ligand>
        <name>Na(+)</name>
        <dbReference type="ChEBI" id="CHEBI:29101"/>
        <label>1</label>
    </ligand>
</feature>
<dbReference type="AlphaFoldDB" id="A0A7R8ZG48"/>
<dbReference type="PROSITE" id="PS00610">
    <property type="entry name" value="NA_NEUROTRAN_SYMP_1"/>
    <property type="match status" value="1"/>
</dbReference>
<evidence type="ECO:0000256" key="11">
    <source>
        <dbReference type="SAM" id="MobiDB-lite"/>
    </source>
</evidence>
<sequence length="1035" mass="116195">MDDCETPFLSKEGLDPSPRHQAIQNAPPEEPEPHEDEQANEVATVASLVKDTDPGNGTRNVGTSVVTKTRTAKKERVRETWSKKAEFLLAVIGFAVDLGNVWRFPYICYKHGGGAFLIPYFTMYIFGGLPLFYMELALGQYHRSGCLTLWKRICPVLKGLGYAICIIDLYMAMYYNTIIAWALYYFLHSFTSELPWTRCGHEWNTENCTALIDGNQTALNSSWSTSPAKEFFERSVLQMHLSTGIGDLGSIRLPLALCLLGVFVLVYFSLWKGVRSSGKAVWVTATAPYIVLVILLIRGITLPGAWDGIYYYLTPKWEALGEMKVWTDAASQIFFSLGPGFGTLLALSSYNNFHNNCYRDAILTSTVNCLTSILAGFVIFSVLGFMAHIRNKSIKDVGTEGPGLVFMVYPEALAMMDGSMIWSIIFFFMLITLGIDSTFGGLEAVITGLCDEYPNAFGRRREIFVAGLLVFCYLCALPTTTYGGSFLVEHLNAFGPSIAILFVVFLEAVAVCWCYGVSRFSSDVKRMVGKRPGAFWRICWTYISPLFLLFIFIMTLVYFDGFPPETRQYYPQWSIALGWILTSSSLICIPIYVVYKLAITPGPWLKAHLGGKIYRTPRSVDNFLTMGQEESRLLRSAKSLSVRKSSPGEETSPEGAAGTGEGAESVAKSTHHSQHALTPTSLIKLAKILADKAHREEKIKGISESIFLKYVFSHCMRDVGQRLWKYIVVHSPKRSRLFHRSTSSPPDDKPSDPDLQSAQTISISESRFIRGCEFVITKHFEDEIVNFCFDLFIDEENNHFTEESLRALYMLSYQSCHHHVAEGVDFSKKLNEIIDSLLKSTVAASSDDDVDEEPIVEHSADEPPDKGMLQPPEHHVMGYRGATIMLVTASQNHVFTVACDTEWRDSPHPWGGEHCMALQLMPTFRMLETHKQMVLFNTVTRGVTKGLAVGSNTREPLLSIGEDFKRVSIMGMPLEVEEIRVYGCSGVETKAAQEKQKKWEMSQVEKQKKVKLEQSWNENPDKYLLEMAGTTRSYM</sequence>
<feature type="transmembrane region" description="Helical" evidence="12">
    <location>
        <begin position="571"/>
        <end position="595"/>
    </location>
</feature>
<evidence type="ECO:0000256" key="5">
    <source>
        <dbReference type="ARBA" id="ARBA00022847"/>
    </source>
</evidence>
<feature type="transmembrane region" description="Helical" evidence="12">
    <location>
        <begin position="159"/>
        <end position="187"/>
    </location>
</feature>
<feature type="region of interest" description="Disordered" evidence="11">
    <location>
        <begin position="638"/>
        <end position="675"/>
    </location>
</feature>
<feature type="binding site" evidence="8">
    <location>
        <position position="433"/>
    </location>
    <ligand>
        <name>Na(+)</name>
        <dbReference type="ChEBI" id="CHEBI:29101"/>
        <label>1</label>
    </ligand>
</feature>
<feature type="transmembrane region" description="Helical" evidence="12">
    <location>
        <begin position="362"/>
        <end position="387"/>
    </location>
</feature>
<dbReference type="GO" id="GO:0043005">
    <property type="term" value="C:neuron projection"/>
    <property type="evidence" value="ECO:0007669"/>
    <property type="project" value="TreeGrafter"/>
</dbReference>
<evidence type="ECO:0000256" key="1">
    <source>
        <dbReference type="ARBA" id="ARBA00004141"/>
    </source>
</evidence>
<feature type="binding site" evidence="8">
    <location>
        <position position="368"/>
    </location>
    <ligand>
        <name>Na(+)</name>
        <dbReference type="ChEBI" id="CHEBI:29101"/>
        <label>1</label>
    </ligand>
</feature>
<feature type="compositionally biased region" description="Polar residues" evidence="11">
    <location>
        <begin position="55"/>
        <end position="69"/>
    </location>
</feature>
<feature type="binding site" evidence="8">
    <location>
        <position position="95"/>
    </location>
    <ligand>
        <name>Na(+)</name>
        <dbReference type="ChEBI" id="CHEBI:29101"/>
        <label>1</label>
    </ligand>
</feature>
<evidence type="ECO:0000256" key="3">
    <source>
        <dbReference type="ARBA" id="ARBA00022448"/>
    </source>
</evidence>
<feature type="binding site" evidence="8">
    <location>
        <position position="437"/>
    </location>
    <ligand>
        <name>Na(+)</name>
        <dbReference type="ChEBI" id="CHEBI:29101"/>
        <label>1</label>
    </ligand>
</feature>
<keyword evidence="6 12" id="KW-1133">Transmembrane helix</keyword>
<dbReference type="EMBL" id="OB660040">
    <property type="protein sequence ID" value="CAD7222254.1"/>
    <property type="molecule type" value="Genomic_DNA"/>
</dbReference>
<feature type="transmembrane region" description="Helical" evidence="12">
    <location>
        <begin position="494"/>
        <end position="517"/>
    </location>
</feature>
<evidence type="ECO:0000256" key="6">
    <source>
        <dbReference type="ARBA" id="ARBA00022989"/>
    </source>
</evidence>
<feature type="binding site" evidence="8">
    <location>
        <position position="93"/>
    </location>
    <ligand>
        <name>Na(+)</name>
        <dbReference type="ChEBI" id="CHEBI:29101"/>
        <label>1</label>
    </ligand>
</feature>
<feature type="transmembrane region" description="Helical" evidence="12">
    <location>
        <begin position="289"/>
        <end position="313"/>
    </location>
</feature>
<feature type="disulfide bond" evidence="9">
    <location>
        <begin position="199"/>
        <end position="208"/>
    </location>
</feature>
<dbReference type="GO" id="GO:0051378">
    <property type="term" value="F:serotonin binding"/>
    <property type="evidence" value="ECO:0007669"/>
    <property type="project" value="TreeGrafter"/>
</dbReference>
<feature type="region of interest" description="Disordered" evidence="11">
    <location>
        <begin position="737"/>
        <end position="757"/>
    </location>
</feature>
<feature type="transmembrane region" description="Helical" evidence="12">
    <location>
        <begin position="420"/>
        <end position="442"/>
    </location>
</feature>
<feature type="compositionally biased region" description="Acidic residues" evidence="11">
    <location>
        <begin position="29"/>
        <end position="39"/>
    </location>
</feature>
<evidence type="ECO:0000256" key="2">
    <source>
        <dbReference type="ARBA" id="ARBA00006459"/>
    </source>
</evidence>
<evidence type="ECO:0000256" key="8">
    <source>
        <dbReference type="PIRSR" id="PIRSR600175-1"/>
    </source>
</evidence>
<dbReference type="GO" id="GO:0005886">
    <property type="term" value="C:plasma membrane"/>
    <property type="evidence" value="ECO:0007669"/>
    <property type="project" value="TreeGrafter"/>
</dbReference>
<dbReference type="CDD" id="cd11497">
    <property type="entry name" value="SLC6sbd_SERT-like"/>
    <property type="match status" value="1"/>
</dbReference>
<keyword evidence="8" id="KW-0915">Sodium</keyword>
<keyword evidence="9" id="KW-1015">Disulfide bond</keyword>
<name>A0A7R8ZG48_9CRUS</name>
<comment type="similarity">
    <text evidence="2 10">Belongs to the sodium:neurotransmitter symporter (SNF) (TC 2.A.22) family.</text>
</comment>
<feature type="binding site" evidence="8">
    <location>
        <position position="100"/>
    </location>
    <ligand>
        <name>Na(+)</name>
        <dbReference type="ChEBI" id="CHEBI:29101"/>
        <label>1</label>
    </ligand>
</feature>
<keyword evidence="7 12" id="KW-0472">Membrane</keyword>
<organism evidence="13">
    <name type="scientific">Cyprideis torosa</name>
    <dbReference type="NCBI Taxonomy" id="163714"/>
    <lineage>
        <taxon>Eukaryota</taxon>
        <taxon>Metazoa</taxon>
        <taxon>Ecdysozoa</taxon>
        <taxon>Arthropoda</taxon>
        <taxon>Crustacea</taxon>
        <taxon>Oligostraca</taxon>
        <taxon>Ostracoda</taxon>
        <taxon>Podocopa</taxon>
        <taxon>Podocopida</taxon>
        <taxon>Cytherocopina</taxon>
        <taxon>Cytheroidea</taxon>
        <taxon>Cytherideidae</taxon>
        <taxon>Cyprideis</taxon>
    </lineage>
</organism>
<dbReference type="NCBIfam" id="NF037979">
    <property type="entry name" value="Na_transp"/>
    <property type="match status" value="1"/>
</dbReference>
<feature type="transmembrane region" description="Helical" evidence="12">
    <location>
        <begin position="333"/>
        <end position="350"/>
    </location>
</feature>
<evidence type="ECO:0000313" key="13">
    <source>
        <dbReference type="EMBL" id="CAD7222254.1"/>
    </source>
</evidence>
<evidence type="ECO:0000256" key="9">
    <source>
        <dbReference type="PIRSR" id="PIRSR600175-2"/>
    </source>
</evidence>
<dbReference type="PANTHER" id="PTHR11616:SF279">
    <property type="entry name" value="SODIUM-DEPENDENT SEROTONIN TRANSPORTER"/>
    <property type="match status" value="1"/>
</dbReference>
<feature type="region of interest" description="Disordered" evidence="11">
    <location>
        <begin position="1"/>
        <end position="69"/>
    </location>
</feature>
<reference evidence="13" key="1">
    <citation type="submission" date="2020-11" db="EMBL/GenBank/DDBJ databases">
        <authorList>
            <person name="Tran Van P."/>
        </authorList>
    </citation>
    <scope>NUCLEOTIDE SEQUENCE</scope>
</reference>
<feature type="transmembrane region" description="Helical" evidence="12">
    <location>
        <begin position="251"/>
        <end position="268"/>
    </location>
</feature>
<dbReference type="InterPro" id="IPR000175">
    <property type="entry name" value="Na/ntran_symport"/>
</dbReference>
<keyword evidence="3 10" id="KW-0813">Transport</keyword>
<dbReference type="OrthoDB" id="6581954at2759"/>
<dbReference type="PRINTS" id="PR00176">
    <property type="entry name" value="NANEUSMPORT"/>
</dbReference>
<dbReference type="GO" id="GO:0046872">
    <property type="term" value="F:metal ion binding"/>
    <property type="evidence" value="ECO:0007669"/>
    <property type="project" value="UniProtKB-KW"/>
</dbReference>
<evidence type="ECO:0000256" key="4">
    <source>
        <dbReference type="ARBA" id="ARBA00022692"/>
    </source>
</evidence>
<dbReference type="SUPFAM" id="SSF161070">
    <property type="entry name" value="SNF-like"/>
    <property type="match status" value="1"/>
</dbReference>
<gene>
    <name evidence="13" type="ORF">CTOB1V02_LOCUS267</name>
</gene>
<dbReference type="Pfam" id="PF00209">
    <property type="entry name" value="SNF"/>
    <property type="match status" value="1"/>
</dbReference>
<dbReference type="InterPro" id="IPR037272">
    <property type="entry name" value="SNS_sf"/>
</dbReference>
<dbReference type="GO" id="GO:0006865">
    <property type="term" value="P:amino acid transport"/>
    <property type="evidence" value="ECO:0007669"/>
    <property type="project" value="TreeGrafter"/>
</dbReference>
<proteinExistence type="inferred from homology"/>
<evidence type="ECO:0000256" key="10">
    <source>
        <dbReference type="RuleBase" id="RU003732"/>
    </source>
</evidence>
<comment type="subcellular location">
    <subcellularLocation>
        <location evidence="1">Membrane</location>
        <topology evidence="1">Multi-pass membrane protein</topology>
    </subcellularLocation>
</comment>
<dbReference type="PROSITE" id="PS00754">
    <property type="entry name" value="NA_NEUROTRAN_SYMP_2"/>
    <property type="match status" value="1"/>
</dbReference>
<keyword evidence="8" id="KW-0479">Metal-binding</keyword>
<feature type="binding site" evidence="8">
    <location>
        <position position="96"/>
    </location>
    <ligand>
        <name>Na(+)</name>
        <dbReference type="ChEBI" id="CHEBI:29101"/>
        <label>1</label>
    </ligand>
</feature>
<feature type="compositionally biased region" description="Basic and acidic residues" evidence="11">
    <location>
        <begin position="855"/>
        <end position="865"/>
    </location>
</feature>
<feature type="region of interest" description="Disordered" evidence="11">
    <location>
        <begin position="845"/>
        <end position="868"/>
    </location>
</feature>
<keyword evidence="5 10" id="KW-0769">Symport</keyword>